<sequence length="424" mass="46257">MVLAASVNPPPVVTMVAPTWGFVLPGALVPASGPSGPHRPASMQLPQLHRGPNVHIPSVWNEPHGNAHPIIPPSLPPVFPPAVGYGPQHALYPSEHECWVGLAHCPPPAETISLDDSAVYEGGPRKGHQHGTPFGSICKGKKGVDARITASQLVILALQTIIPQIQTFCPEYTWRAAEFCVHDAGWVDLSNHPEPFQPYFYQECLQPGTRKNSRTMIFKSKQFSLFVVVPQSQWLEYEDFAERMESTAASMTHSQPRCAELPSTSSSPTVRTRQLMTIKVPATKYINVQHILPSKPTSRASQASTSLSTTSLFDEPLSESLQPELHAYPSTSSELPVASDSAPKHHHRPSNSISSTDSRKSPPLKHPSGPSLCSPDQNNLKEALKLGGTDIHRTVFMYGHGTLLPPYTLVHKSKWTRQAKALGV</sequence>
<dbReference type="AlphaFoldDB" id="A0A0C9TPT1"/>
<organism evidence="2 3">
    <name type="scientific">Paxillus involutus ATCC 200175</name>
    <dbReference type="NCBI Taxonomy" id="664439"/>
    <lineage>
        <taxon>Eukaryota</taxon>
        <taxon>Fungi</taxon>
        <taxon>Dikarya</taxon>
        <taxon>Basidiomycota</taxon>
        <taxon>Agaricomycotina</taxon>
        <taxon>Agaricomycetes</taxon>
        <taxon>Agaricomycetidae</taxon>
        <taxon>Boletales</taxon>
        <taxon>Paxilineae</taxon>
        <taxon>Paxillaceae</taxon>
        <taxon>Paxillus</taxon>
    </lineage>
</organism>
<evidence type="ECO:0000313" key="2">
    <source>
        <dbReference type="EMBL" id="KIJ09151.1"/>
    </source>
</evidence>
<dbReference type="HOGENOM" id="CLU_018737_0_0_1"/>
<dbReference type="Proteomes" id="UP000053647">
    <property type="component" value="Unassembled WGS sequence"/>
</dbReference>
<reference evidence="3" key="2">
    <citation type="submission" date="2015-01" db="EMBL/GenBank/DDBJ databases">
        <title>Evolutionary Origins and Diversification of the Mycorrhizal Mutualists.</title>
        <authorList>
            <consortium name="DOE Joint Genome Institute"/>
            <consortium name="Mycorrhizal Genomics Consortium"/>
            <person name="Kohler A."/>
            <person name="Kuo A."/>
            <person name="Nagy L.G."/>
            <person name="Floudas D."/>
            <person name="Copeland A."/>
            <person name="Barry K.W."/>
            <person name="Cichocki N."/>
            <person name="Veneault-Fourrey C."/>
            <person name="LaButti K."/>
            <person name="Lindquist E.A."/>
            <person name="Lipzen A."/>
            <person name="Lundell T."/>
            <person name="Morin E."/>
            <person name="Murat C."/>
            <person name="Riley R."/>
            <person name="Ohm R."/>
            <person name="Sun H."/>
            <person name="Tunlid A."/>
            <person name="Henrissat B."/>
            <person name="Grigoriev I.V."/>
            <person name="Hibbett D.S."/>
            <person name="Martin F."/>
        </authorList>
    </citation>
    <scope>NUCLEOTIDE SEQUENCE [LARGE SCALE GENOMIC DNA]</scope>
    <source>
        <strain evidence="3">ATCC 200175</strain>
    </source>
</reference>
<evidence type="ECO:0000313" key="3">
    <source>
        <dbReference type="Proteomes" id="UP000053647"/>
    </source>
</evidence>
<feature type="compositionally biased region" description="Low complexity" evidence="1">
    <location>
        <begin position="297"/>
        <end position="312"/>
    </location>
</feature>
<feature type="region of interest" description="Disordered" evidence="1">
    <location>
        <begin position="328"/>
        <end position="378"/>
    </location>
</feature>
<keyword evidence="3" id="KW-1185">Reference proteome</keyword>
<dbReference type="EMBL" id="KN819499">
    <property type="protein sequence ID" value="KIJ09151.1"/>
    <property type="molecule type" value="Genomic_DNA"/>
</dbReference>
<evidence type="ECO:0000256" key="1">
    <source>
        <dbReference type="SAM" id="MobiDB-lite"/>
    </source>
</evidence>
<dbReference type="OrthoDB" id="2675751at2759"/>
<name>A0A0C9TPT1_PAXIN</name>
<reference evidence="2 3" key="1">
    <citation type="submission" date="2014-06" db="EMBL/GenBank/DDBJ databases">
        <authorList>
            <consortium name="DOE Joint Genome Institute"/>
            <person name="Kuo A."/>
            <person name="Kohler A."/>
            <person name="Nagy L.G."/>
            <person name="Floudas D."/>
            <person name="Copeland A."/>
            <person name="Barry K.W."/>
            <person name="Cichocki N."/>
            <person name="Veneault-Fourrey C."/>
            <person name="LaButti K."/>
            <person name="Lindquist E.A."/>
            <person name="Lipzen A."/>
            <person name="Lundell T."/>
            <person name="Morin E."/>
            <person name="Murat C."/>
            <person name="Sun H."/>
            <person name="Tunlid A."/>
            <person name="Henrissat B."/>
            <person name="Grigoriev I.V."/>
            <person name="Hibbett D.S."/>
            <person name="Martin F."/>
            <person name="Nordberg H.P."/>
            <person name="Cantor M.N."/>
            <person name="Hua S.X."/>
        </authorList>
    </citation>
    <scope>NUCLEOTIDE SEQUENCE [LARGE SCALE GENOMIC DNA]</scope>
    <source>
        <strain evidence="2 3">ATCC 200175</strain>
    </source>
</reference>
<protein>
    <submittedName>
        <fullName evidence="2">Uncharacterized protein</fullName>
    </submittedName>
</protein>
<feature type="region of interest" description="Disordered" evidence="1">
    <location>
        <begin position="295"/>
        <end position="315"/>
    </location>
</feature>
<accession>A0A0C9TPT1</accession>
<feature type="region of interest" description="Disordered" evidence="1">
    <location>
        <begin position="248"/>
        <end position="272"/>
    </location>
</feature>
<gene>
    <name evidence="2" type="ORF">PAXINDRAFT_17758</name>
</gene>
<proteinExistence type="predicted"/>